<dbReference type="PANTHER" id="PTHR39189:SF1">
    <property type="entry name" value="UPF0173 METAL-DEPENDENT HYDROLASE YTKL"/>
    <property type="match status" value="1"/>
</dbReference>
<dbReference type="InterPro" id="IPR036866">
    <property type="entry name" value="RibonucZ/Hydroxyglut_hydro"/>
</dbReference>
<dbReference type="AlphaFoldDB" id="A0A2P1AMC0"/>
<dbReference type="PANTHER" id="PTHR39189">
    <property type="entry name" value="UPF0173 METAL-DEPENDENT HYDROLASE YTKL"/>
    <property type="match status" value="1"/>
</dbReference>
<dbReference type="EMBL" id="MG844358">
    <property type="protein sequence ID" value="AVI26406.1"/>
    <property type="molecule type" value="Genomic_DNA"/>
</dbReference>
<dbReference type="Pfam" id="PF13483">
    <property type="entry name" value="Lactamase_B_3"/>
    <property type="match status" value="1"/>
</dbReference>
<organism evidence="1">
    <name type="scientific">Candidatus Entotheonella serta</name>
    <dbReference type="NCBI Taxonomy" id="1652106"/>
    <lineage>
        <taxon>Bacteria</taxon>
        <taxon>Pseudomonadati</taxon>
        <taxon>Nitrospinota/Tectimicrobiota group</taxon>
        <taxon>Candidatus Tectimicrobiota</taxon>
        <taxon>Candidatus Entotheonellia</taxon>
        <taxon>Candidatus Entotheonellales</taxon>
        <taxon>Candidatus Entotheonellaceae</taxon>
        <taxon>Candidatus Entotheonella</taxon>
    </lineage>
</organism>
<reference evidence="1" key="1">
    <citation type="journal article" date="2018" name="Proc. Natl. Acad. Sci. U.S.A.">
        <title>Single-bacterial genomics validates rich and varied specialized metabolism of uncultivated Entotheonella sponge symbionts.</title>
        <authorList>
            <person name="Mori T."/>
            <person name="Cahn J.K.B."/>
            <person name="Wilson M.C."/>
            <person name="Meoded R.A."/>
            <person name="Wiebach V."/>
            <person name="Martinez A.F.C."/>
            <person name="Helfrich E.J.N."/>
            <person name="Albersmeier A."/>
            <person name="Wibberg D."/>
            <person name="Datwyler S."/>
            <person name="Keren R."/>
            <person name="Lavy A."/>
            <person name="Ruckert C."/>
            <person name="Ilan M."/>
            <person name="Kalinowski J."/>
            <person name="Matsunaga S."/>
            <person name="Takeyama H."/>
            <person name="Piel J."/>
        </authorList>
    </citation>
    <scope>NUCLEOTIDE SEQUENCE</scope>
    <source>
        <strain evidence="1">TSWB1</strain>
    </source>
</reference>
<dbReference type="SUPFAM" id="SSF56281">
    <property type="entry name" value="Metallo-hydrolase/oxidoreductase"/>
    <property type="match status" value="1"/>
</dbReference>
<name>A0A2P1AMC0_9BACT</name>
<dbReference type="Gene3D" id="3.60.15.10">
    <property type="entry name" value="Ribonuclease Z/Hydroxyacylglutathione hydrolase-like"/>
    <property type="match status" value="1"/>
</dbReference>
<evidence type="ECO:0008006" key="2">
    <source>
        <dbReference type="Google" id="ProtNLM"/>
    </source>
</evidence>
<proteinExistence type="predicted"/>
<evidence type="ECO:0000313" key="1">
    <source>
        <dbReference type="EMBL" id="AVI26406.1"/>
    </source>
</evidence>
<sequence length="190" mass="21292">MYPPSPTPDLVTVSNLHGTHNAVEWVPETPRVLWGLFPLDGRWNRIALTIRDVSLFNIPSYASRTQLEESPVHNSIFVFHTGGLCIVHLGNLRHPLTGQQLRQLGTPDVVMIPVDGQWTMSYADVMGVITQLQPRLVIPMHIDFAPHAEVFVRYTGGRYPVRRIAGQTLVLRRPDLPAATAIVVFSDRES</sequence>
<protein>
    <recommendedName>
        <fullName evidence="2">Zn-dependent hydrolase</fullName>
    </recommendedName>
</protein>
<accession>A0A2P1AMC0</accession>